<gene>
    <name evidence="3" type="ORF">BGE01nite_36780</name>
</gene>
<proteinExistence type="predicted"/>
<accession>A0A512MCD6</accession>
<dbReference type="Pfam" id="PF21537">
    <property type="entry name" value="DUF1980_C"/>
    <property type="match status" value="1"/>
</dbReference>
<protein>
    <recommendedName>
        <fullName evidence="2">DUF1980 domain-containing protein</fullName>
    </recommendedName>
</protein>
<comment type="caution">
    <text evidence="3">The sequence shown here is derived from an EMBL/GenBank/DDBJ whole genome shotgun (WGS) entry which is preliminary data.</text>
</comment>
<dbReference type="AlphaFoldDB" id="A0A512MCD6"/>
<organism evidence="3 4">
    <name type="scientific">Brevifollis gellanilyticus</name>
    <dbReference type="NCBI Taxonomy" id="748831"/>
    <lineage>
        <taxon>Bacteria</taxon>
        <taxon>Pseudomonadati</taxon>
        <taxon>Verrucomicrobiota</taxon>
        <taxon>Verrucomicrobiia</taxon>
        <taxon>Verrucomicrobiales</taxon>
        <taxon>Verrucomicrobiaceae</taxon>
    </lineage>
</organism>
<reference evidence="3 4" key="1">
    <citation type="submission" date="2019-07" db="EMBL/GenBank/DDBJ databases">
        <title>Whole genome shotgun sequence of Brevifollis gellanilyticus NBRC 108608.</title>
        <authorList>
            <person name="Hosoyama A."/>
            <person name="Uohara A."/>
            <person name="Ohji S."/>
            <person name="Ichikawa N."/>
        </authorList>
    </citation>
    <scope>NUCLEOTIDE SEQUENCE [LARGE SCALE GENOMIC DNA]</scope>
    <source>
        <strain evidence="3 4">NBRC 108608</strain>
    </source>
</reference>
<feature type="region of interest" description="Disordered" evidence="1">
    <location>
        <begin position="52"/>
        <end position="99"/>
    </location>
</feature>
<evidence type="ECO:0000259" key="2">
    <source>
        <dbReference type="Pfam" id="PF21537"/>
    </source>
</evidence>
<sequence length="237" mass="25768">MLIAPLTWAAFKSPDRYSGNAVVNKGLYNPNYEDKTNAEKFALRPVDKSAPAAATAAVKTERAAPNPTPMPDSAPPPPAQFKDADKVAKAAPAPPDKAQSFGSFTLEDLKKQVPQNKNGDFVLEVPEIYYTGGDLEVQKVITGQSVETTAQVLPEKVNNADGHRLRIFRLMVQCCAADARPYSIPVDFGKKAPEFKEMSWVKVVGKMSYKKEGDQVVPIIEATSIEETPAPADAMIY</sequence>
<feature type="domain" description="DUF1980" evidence="2">
    <location>
        <begin position="144"/>
        <end position="237"/>
    </location>
</feature>
<evidence type="ECO:0000313" key="4">
    <source>
        <dbReference type="Proteomes" id="UP000321577"/>
    </source>
</evidence>
<dbReference type="EMBL" id="BKAG01000029">
    <property type="protein sequence ID" value="GEP44387.1"/>
    <property type="molecule type" value="Genomic_DNA"/>
</dbReference>
<evidence type="ECO:0000313" key="3">
    <source>
        <dbReference type="EMBL" id="GEP44387.1"/>
    </source>
</evidence>
<keyword evidence="4" id="KW-1185">Reference proteome</keyword>
<name>A0A512MCD6_9BACT</name>
<dbReference type="RefSeq" id="WP_146852283.1">
    <property type="nucleotide sequence ID" value="NZ_BKAG01000029.1"/>
</dbReference>
<dbReference type="InterPro" id="IPR048447">
    <property type="entry name" value="DUF1980_C"/>
</dbReference>
<dbReference type="OrthoDB" id="183643at2"/>
<dbReference type="Proteomes" id="UP000321577">
    <property type="component" value="Unassembled WGS sequence"/>
</dbReference>
<feature type="compositionally biased region" description="Pro residues" evidence="1">
    <location>
        <begin position="66"/>
        <end position="79"/>
    </location>
</feature>
<evidence type="ECO:0000256" key="1">
    <source>
        <dbReference type="SAM" id="MobiDB-lite"/>
    </source>
</evidence>